<dbReference type="RefSeq" id="WP_264012588.1">
    <property type="nucleotide sequence ID" value="NZ_JACKSJ010000085.1"/>
</dbReference>
<sequence length="63" mass="6479">MRSVLLVAVGILVTLAGVLFTLQGIGLVGGSPMSNTTTWSVAGPLIAALGIGVTYVGWRLRRP</sequence>
<evidence type="ECO:0000313" key="3">
    <source>
        <dbReference type="Proteomes" id="UP001140293"/>
    </source>
</evidence>
<comment type="caution">
    <text evidence="2">The sequence shown here is derived from an EMBL/GenBank/DDBJ whole genome shotgun (WGS) entry which is preliminary data.</text>
</comment>
<evidence type="ECO:0000256" key="1">
    <source>
        <dbReference type="SAM" id="Phobius"/>
    </source>
</evidence>
<evidence type="ECO:0000313" key="2">
    <source>
        <dbReference type="EMBL" id="MCV7170400.1"/>
    </source>
</evidence>
<keyword evidence="1" id="KW-0812">Transmembrane</keyword>
<reference evidence="2" key="2">
    <citation type="journal article" date="2022" name="BMC Genomics">
        <title>Comparative genome analysis of mycobacteria focusing on tRNA and non-coding RNA.</title>
        <authorList>
            <person name="Behra P.R.K."/>
            <person name="Pettersson B.M.F."/>
            <person name="Ramesh M."/>
            <person name="Das S."/>
            <person name="Dasgupta S."/>
            <person name="Kirsebom L.A."/>
        </authorList>
    </citation>
    <scope>NUCLEOTIDE SEQUENCE</scope>
    <source>
        <strain evidence="2">DSM 44615</strain>
    </source>
</reference>
<dbReference type="AlphaFoldDB" id="A0A9X3BMW3"/>
<keyword evidence="1" id="KW-1133">Transmembrane helix</keyword>
<dbReference type="Proteomes" id="UP001140293">
    <property type="component" value="Unassembled WGS sequence"/>
</dbReference>
<dbReference type="EMBL" id="JACKSJ010000085">
    <property type="protein sequence ID" value="MCV7170400.1"/>
    <property type="molecule type" value="Genomic_DNA"/>
</dbReference>
<feature type="transmembrane region" description="Helical" evidence="1">
    <location>
        <begin position="40"/>
        <end position="58"/>
    </location>
</feature>
<accession>A0A9X3BMW3</accession>
<evidence type="ECO:0008006" key="4">
    <source>
        <dbReference type="Google" id="ProtNLM"/>
    </source>
</evidence>
<gene>
    <name evidence="2" type="ORF">H7I41_10790</name>
</gene>
<reference evidence="2" key="1">
    <citation type="submission" date="2020-07" db="EMBL/GenBank/DDBJ databases">
        <authorList>
            <person name="Pettersson B.M.F."/>
            <person name="Behra P.R.K."/>
            <person name="Ramesh M."/>
            <person name="Das S."/>
            <person name="Dasgupta S."/>
            <person name="Kirsebom L.A."/>
        </authorList>
    </citation>
    <scope>NUCLEOTIDE SEQUENCE</scope>
    <source>
        <strain evidence="2">DSM 44615</strain>
    </source>
</reference>
<organism evidence="2 3">
    <name type="scientific">[Mycobacterium] manitobense</name>
    <dbReference type="NCBI Taxonomy" id="190147"/>
    <lineage>
        <taxon>Bacteria</taxon>
        <taxon>Bacillati</taxon>
        <taxon>Actinomycetota</taxon>
        <taxon>Actinomycetes</taxon>
        <taxon>Mycobacteriales</taxon>
        <taxon>Mycobacteriaceae</taxon>
        <taxon>Mycolicibacterium</taxon>
    </lineage>
</organism>
<proteinExistence type="predicted"/>
<keyword evidence="3" id="KW-1185">Reference proteome</keyword>
<name>A0A9X3BMW3_9MYCO</name>
<protein>
    <recommendedName>
        <fullName evidence="4">Integral membrane protein</fullName>
    </recommendedName>
</protein>
<keyword evidence="1" id="KW-0472">Membrane</keyword>